<keyword evidence="1" id="KW-0812">Transmembrane</keyword>
<evidence type="ECO:0000313" key="3">
    <source>
        <dbReference type="Proteomes" id="UP000240934"/>
    </source>
</evidence>
<keyword evidence="3" id="KW-1185">Reference proteome</keyword>
<dbReference type="Proteomes" id="UP000240934">
    <property type="component" value="Segment"/>
</dbReference>
<keyword evidence="1" id="KW-0472">Membrane</keyword>
<proteinExistence type="predicted"/>
<name>A0A2H4YF93_9CAUD</name>
<protein>
    <submittedName>
        <fullName evidence="2">Uncharacterized protein</fullName>
    </submittedName>
</protein>
<keyword evidence="1" id="KW-1133">Transmembrane helix</keyword>
<gene>
    <name evidence="2" type="ORF">Ah1_00305</name>
</gene>
<accession>A0A2H4YF93</accession>
<evidence type="ECO:0000256" key="1">
    <source>
        <dbReference type="SAM" id="Phobius"/>
    </source>
</evidence>
<evidence type="ECO:0000313" key="2">
    <source>
        <dbReference type="EMBL" id="AUE22823.1"/>
    </source>
</evidence>
<reference evidence="2 3" key="1">
    <citation type="submission" date="2017-10" db="EMBL/GenBank/DDBJ databases">
        <title>Antibacterial composition for extension of chilled fish shelf life and decreasing of risk of food-borne infections, bacteriophage strains for its preparation.</title>
        <authorList>
            <person name="Zulkarneev E.R."/>
            <person name="Aleshkin A.V."/>
            <person name="Rubalsky O.V."/>
            <person name="Kiseleva I.A."/>
            <person name="Rubalskii E.O."/>
            <person name="Lebedev S.N."/>
        </authorList>
    </citation>
    <scope>NUCLEOTIDE SEQUENCE [LARGE SCALE GENOMIC DNA]</scope>
</reference>
<dbReference type="EMBL" id="MG250483">
    <property type="protein sequence ID" value="AUE22823.1"/>
    <property type="molecule type" value="Genomic_DNA"/>
</dbReference>
<organism evidence="2 3">
    <name type="scientific">Aeromonas phage Ah1</name>
    <dbReference type="NCBI Taxonomy" id="2053701"/>
    <lineage>
        <taxon>Viruses</taxon>
        <taxon>Duplodnaviria</taxon>
        <taxon>Heunggongvirae</taxon>
        <taxon>Uroviricota</taxon>
        <taxon>Caudoviricetes</taxon>
        <taxon>Pantevenvirales</taxon>
        <taxon>Straboviridae</taxon>
        <taxon>Cinqassovirus</taxon>
        <taxon>Cinqassovirus ah1</taxon>
    </lineage>
</organism>
<sequence length="117" mass="13922">MNNWKTYLGLVGFAAIIGTGIMFMEKQFDKMYVSELIRLEGDVIRNRDDFVHVDDQITYREQEEIYDRNAMALSEARGQYRVYLKNACYKLTLRTELAVKLKRNMDVYNYCLNEVNR</sequence>
<feature type="transmembrane region" description="Helical" evidence="1">
    <location>
        <begin position="6"/>
        <end position="24"/>
    </location>
</feature>